<gene>
    <name evidence="1" type="ORF">H5S41_09405</name>
</gene>
<proteinExistence type="predicted"/>
<dbReference type="Proteomes" id="UP000547628">
    <property type="component" value="Unassembled WGS sequence"/>
</dbReference>
<dbReference type="InterPro" id="IPR014825">
    <property type="entry name" value="DNA_alkylation"/>
</dbReference>
<organism evidence="1 2">
    <name type="scientific">Limosilactobacillus albertensis</name>
    <dbReference type="NCBI Taxonomy" id="2759752"/>
    <lineage>
        <taxon>Bacteria</taxon>
        <taxon>Bacillati</taxon>
        <taxon>Bacillota</taxon>
        <taxon>Bacilli</taxon>
        <taxon>Lactobacillales</taxon>
        <taxon>Lactobacillaceae</taxon>
        <taxon>Limosilactobacillus</taxon>
    </lineage>
</organism>
<dbReference type="Gene3D" id="1.25.40.290">
    <property type="entry name" value="ARM repeat domains"/>
    <property type="match status" value="1"/>
</dbReference>
<evidence type="ECO:0000313" key="2">
    <source>
        <dbReference type="Proteomes" id="UP000547628"/>
    </source>
</evidence>
<evidence type="ECO:0000313" key="1">
    <source>
        <dbReference type="EMBL" id="MBB1124169.1"/>
    </source>
</evidence>
<sequence>MGAEQMLDYGQLKERFARNTNPERARQMKKYLRNRFEFYGYQTKERKAIYHQSLLAEKKQDQIDWELLDRCWRDPYREMQYFVCDYLIAMKKKLHFEDINKIENYARHNQWWDTIDTLIKPLSYLTWDDPRGNELMLEWSQDSDFWIRRIAIEYQLLRKQATDTQVLSEIIRNNLGSDEFFINKAIGWALRDYSKTNPTWVRDFIEQNQQELAPLSIREGSKYIE</sequence>
<reference evidence="1 2" key="1">
    <citation type="submission" date="2020-07" db="EMBL/GenBank/DDBJ databases">
        <title>Description of Limosilactobacillus balticus sp. nov., Limosilactobacillus agrestis sp. nov., Limosilactobacillus albertensis sp. nov., Limosilactobacillus rudii sp. nov., Limosilactobacillus fastidiosus sp. nov., five novel Limosilactobacillus species isolated from the vertebrate gastrointestinal tract, and proposal of 6 subspecies of Limosilactobacillus reuteri adapted to the gastrointestinal tract of specific vertebrate hosts.</title>
        <authorList>
            <person name="Li F."/>
            <person name="Cheng C."/>
            <person name="Zheng J."/>
            <person name="Quevedo R.M."/>
            <person name="Li J."/>
            <person name="Roos S."/>
            <person name="Gaenzle M.G."/>
            <person name="Walter J."/>
        </authorList>
    </citation>
    <scope>NUCLEOTIDE SEQUENCE [LARGE SCALE GENOMIC DNA]</scope>
    <source>
        <strain evidence="1 2">Lr3000</strain>
    </source>
</reference>
<protein>
    <submittedName>
        <fullName evidence="1">DNA alkylation repair protein</fullName>
    </submittedName>
</protein>
<dbReference type="PANTHER" id="PTHR34070">
    <property type="entry name" value="ARMADILLO-TYPE FOLD"/>
    <property type="match status" value="1"/>
</dbReference>
<name>A0A839HBB8_9LACO</name>
<dbReference type="SUPFAM" id="SSF48371">
    <property type="entry name" value="ARM repeat"/>
    <property type="match status" value="1"/>
</dbReference>
<dbReference type="Pfam" id="PF08713">
    <property type="entry name" value="DNA_alkylation"/>
    <property type="match status" value="1"/>
</dbReference>
<dbReference type="CDD" id="cd07064">
    <property type="entry name" value="AlkD_like_1"/>
    <property type="match status" value="1"/>
</dbReference>
<comment type="caution">
    <text evidence="1">The sequence shown here is derived from an EMBL/GenBank/DDBJ whole genome shotgun (WGS) entry which is preliminary data.</text>
</comment>
<accession>A0A839HBB8</accession>
<dbReference type="PANTHER" id="PTHR34070:SF1">
    <property type="entry name" value="DNA ALKYLATION REPAIR PROTEIN"/>
    <property type="match status" value="1"/>
</dbReference>
<dbReference type="Gene3D" id="1.20.1660.10">
    <property type="entry name" value="Hypothetical protein (EF3068)"/>
    <property type="match status" value="1"/>
</dbReference>
<dbReference type="AlphaFoldDB" id="A0A839HBB8"/>
<dbReference type="EMBL" id="JACIVD010000069">
    <property type="protein sequence ID" value="MBB1124169.1"/>
    <property type="molecule type" value="Genomic_DNA"/>
</dbReference>
<dbReference type="InterPro" id="IPR016024">
    <property type="entry name" value="ARM-type_fold"/>
</dbReference>